<evidence type="ECO:0000256" key="9">
    <source>
        <dbReference type="PIRSR" id="PIRSR600821-52"/>
    </source>
</evidence>
<comment type="caution">
    <text evidence="11">The sequence shown here is derived from an EMBL/GenBank/DDBJ whole genome shotgun (WGS) entry which is preliminary data.</text>
</comment>
<dbReference type="InterPro" id="IPR011079">
    <property type="entry name" value="Ala_racemase_C"/>
</dbReference>
<evidence type="ECO:0000256" key="1">
    <source>
        <dbReference type="ARBA" id="ARBA00000316"/>
    </source>
</evidence>
<comment type="function">
    <text evidence="7">Catalyzes the interconversion of L-alanine and D-alanine. May also act on other amino acids.</text>
</comment>
<dbReference type="PRINTS" id="PR00992">
    <property type="entry name" value="ALARACEMASE"/>
</dbReference>
<comment type="pathway">
    <text evidence="7">Amino-acid biosynthesis; D-alanine biosynthesis; D-alanine from L-alanine: step 1/1.</text>
</comment>
<sequence length="367" mass="39211">MPRPIIATVSISALQHNLRIAKSRAQSTGRAAKVWAVVKANAYGHGLERAIRGFGEAEGLALIEPDYALRLRELGWKKPILLLEGFFDAADLELIVTAQLEFAVHSHTQLALLEQVLPTLAIKSPLNVHLKMNSGMNRLGFTPAEYHQAYQRLRALPAVGNIVLMTHFANADDPRNPGLPLTPQYACFEAGIAGLTGERSIANSAADLMHPELHSDWVRPGIMLYGATPGGGSAASFGLRPAMTLSSEIIGIQHLSAGDAVGYGSRFIAEKSMTIGVVACGYADGYPRHAPTGTPVMVNGVRTGTIGRVSMDMLSVDLTDVPNAKIGSKVQLWGDDLSVDEVAEAAGTIGYELLCAVAPRVRMTEKE</sequence>
<dbReference type="GO" id="GO:0030170">
    <property type="term" value="F:pyridoxal phosphate binding"/>
    <property type="evidence" value="ECO:0007669"/>
    <property type="project" value="UniProtKB-UniRule"/>
</dbReference>
<dbReference type="PANTHER" id="PTHR30511">
    <property type="entry name" value="ALANINE RACEMASE"/>
    <property type="match status" value="1"/>
</dbReference>
<evidence type="ECO:0000259" key="10">
    <source>
        <dbReference type="SMART" id="SM01005"/>
    </source>
</evidence>
<dbReference type="HAMAP" id="MF_01201">
    <property type="entry name" value="Ala_racemase"/>
    <property type="match status" value="1"/>
</dbReference>
<dbReference type="FunFam" id="3.20.20.10:FF:000002">
    <property type="entry name" value="Alanine racemase"/>
    <property type="match status" value="1"/>
</dbReference>
<evidence type="ECO:0000256" key="8">
    <source>
        <dbReference type="PIRSR" id="PIRSR600821-50"/>
    </source>
</evidence>
<evidence type="ECO:0000256" key="6">
    <source>
        <dbReference type="ARBA" id="ARBA00023235"/>
    </source>
</evidence>
<dbReference type="Pfam" id="PF00842">
    <property type="entry name" value="Ala_racemase_C"/>
    <property type="match status" value="1"/>
</dbReference>
<feature type="domain" description="Alanine racemase C-terminal" evidence="10">
    <location>
        <begin position="242"/>
        <end position="366"/>
    </location>
</feature>
<evidence type="ECO:0000313" key="12">
    <source>
        <dbReference type="Proteomes" id="UP000451565"/>
    </source>
</evidence>
<dbReference type="RefSeq" id="WP_153235113.1">
    <property type="nucleotide sequence ID" value="NZ_WINI01000007.1"/>
</dbReference>
<dbReference type="CDD" id="cd06827">
    <property type="entry name" value="PLPDE_III_AR_proteobact"/>
    <property type="match status" value="1"/>
</dbReference>
<dbReference type="InterPro" id="IPR009006">
    <property type="entry name" value="Ala_racemase/Decarboxylase_C"/>
</dbReference>
<comment type="similarity">
    <text evidence="3 7">Belongs to the alanine racemase family.</text>
</comment>
<dbReference type="AlphaFoldDB" id="A0A843YY76"/>
<dbReference type="PANTHER" id="PTHR30511:SF0">
    <property type="entry name" value="ALANINE RACEMASE, CATABOLIC-RELATED"/>
    <property type="match status" value="1"/>
</dbReference>
<comment type="catalytic activity">
    <reaction evidence="1 7">
        <text>L-alanine = D-alanine</text>
        <dbReference type="Rhea" id="RHEA:20249"/>
        <dbReference type="ChEBI" id="CHEBI:57416"/>
        <dbReference type="ChEBI" id="CHEBI:57972"/>
        <dbReference type="EC" id="5.1.1.1"/>
    </reaction>
</comment>
<dbReference type="Gene3D" id="3.20.20.10">
    <property type="entry name" value="Alanine racemase"/>
    <property type="match status" value="1"/>
</dbReference>
<feature type="active site" description="Proton acceptor; specific for D-alanine" evidence="7">
    <location>
        <position position="39"/>
    </location>
</feature>
<dbReference type="InterPro" id="IPR000821">
    <property type="entry name" value="Ala_racemase"/>
</dbReference>
<dbReference type="GO" id="GO:0008784">
    <property type="term" value="F:alanine racemase activity"/>
    <property type="evidence" value="ECO:0007669"/>
    <property type="project" value="UniProtKB-UniRule"/>
</dbReference>
<evidence type="ECO:0000313" key="11">
    <source>
        <dbReference type="EMBL" id="MQR01486.1"/>
    </source>
</evidence>
<gene>
    <name evidence="11" type="primary">alr</name>
    <name evidence="11" type="ORF">GEV47_12455</name>
</gene>
<dbReference type="GO" id="GO:0030632">
    <property type="term" value="P:D-alanine biosynthetic process"/>
    <property type="evidence" value="ECO:0007669"/>
    <property type="project" value="UniProtKB-UniRule"/>
</dbReference>
<reference evidence="11 12" key="1">
    <citation type="submission" date="2019-10" db="EMBL/GenBank/DDBJ databases">
        <title>Glaciimonas soli sp. nov., a psychrophilic bacterium isolated from the forest soil of a high elevation mountain in Taiwan.</title>
        <authorList>
            <person name="Wang L.-T."/>
            <person name="Shieh W.Y."/>
        </authorList>
    </citation>
    <scope>NUCLEOTIDE SEQUENCE [LARGE SCALE GENOMIC DNA]</scope>
    <source>
        <strain evidence="11 12">GS1</strain>
    </source>
</reference>
<dbReference type="FunFam" id="2.40.37.10:FF:000002">
    <property type="entry name" value="Alanine racemase"/>
    <property type="match status" value="1"/>
</dbReference>
<keyword evidence="12" id="KW-1185">Reference proteome</keyword>
<feature type="binding site" evidence="7 9">
    <location>
        <position position="311"/>
    </location>
    <ligand>
        <name>substrate</name>
    </ligand>
</feature>
<feature type="active site" description="Proton acceptor; specific for L-alanine" evidence="7">
    <location>
        <position position="263"/>
    </location>
</feature>
<evidence type="ECO:0000256" key="7">
    <source>
        <dbReference type="HAMAP-Rule" id="MF_01201"/>
    </source>
</evidence>
<dbReference type="GO" id="GO:0005829">
    <property type="term" value="C:cytosol"/>
    <property type="evidence" value="ECO:0007669"/>
    <property type="project" value="TreeGrafter"/>
</dbReference>
<dbReference type="SUPFAM" id="SSF51419">
    <property type="entry name" value="PLP-binding barrel"/>
    <property type="match status" value="1"/>
</dbReference>
<dbReference type="Pfam" id="PF01168">
    <property type="entry name" value="Ala_racemase_N"/>
    <property type="match status" value="1"/>
</dbReference>
<dbReference type="Proteomes" id="UP000451565">
    <property type="component" value="Unassembled WGS sequence"/>
</dbReference>
<dbReference type="InterPro" id="IPR029066">
    <property type="entry name" value="PLP-binding_barrel"/>
</dbReference>
<keyword evidence="6 7" id="KW-0413">Isomerase</keyword>
<name>A0A843YY76_9BURK</name>
<dbReference type="EMBL" id="WINI01000007">
    <property type="protein sequence ID" value="MQR01486.1"/>
    <property type="molecule type" value="Genomic_DNA"/>
</dbReference>
<dbReference type="SUPFAM" id="SSF50621">
    <property type="entry name" value="Alanine racemase C-terminal domain-like"/>
    <property type="match status" value="1"/>
</dbReference>
<protein>
    <recommendedName>
        <fullName evidence="4 7">Alanine racemase</fullName>
        <ecNumber evidence="4 7">5.1.1.1</ecNumber>
    </recommendedName>
</protein>
<evidence type="ECO:0000256" key="5">
    <source>
        <dbReference type="ARBA" id="ARBA00022898"/>
    </source>
</evidence>
<dbReference type="PROSITE" id="PS00395">
    <property type="entry name" value="ALANINE_RACEMASE"/>
    <property type="match status" value="1"/>
</dbReference>
<evidence type="ECO:0000256" key="4">
    <source>
        <dbReference type="ARBA" id="ARBA00013089"/>
    </source>
</evidence>
<keyword evidence="5 7" id="KW-0663">Pyridoxal phosphate</keyword>
<dbReference type="SMART" id="SM01005">
    <property type="entry name" value="Ala_racemase_C"/>
    <property type="match status" value="1"/>
</dbReference>
<dbReference type="EC" id="5.1.1.1" evidence="4 7"/>
<dbReference type="Gene3D" id="2.40.37.10">
    <property type="entry name" value="Lyase, Ornithine Decarboxylase, Chain A, domain 1"/>
    <property type="match status" value="1"/>
</dbReference>
<feature type="modified residue" description="N6-(pyridoxal phosphate)lysine" evidence="7 8">
    <location>
        <position position="39"/>
    </location>
</feature>
<dbReference type="NCBIfam" id="TIGR00492">
    <property type="entry name" value="alr"/>
    <property type="match status" value="1"/>
</dbReference>
<organism evidence="11 12">
    <name type="scientific">Glaciimonas soli</name>
    <dbReference type="NCBI Taxonomy" id="2590999"/>
    <lineage>
        <taxon>Bacteria</taxon>
        <taxon>Pseudomonadati</taxon>
        <taxon>Pseudomonadota</taxon>
        <taxon>Betaproteobacteria</taxon>
        <taxon>Burkholderiales</taxon>
        <taxon>Oxalobacteraceae</taxon>
        <taxon>Glaciimonas</taxon>
    </lineage>
</organism>
<feature type="binding site" evidence="7 9">
    <location>
        <position position="138"/>
    </location>
    <ligand>
        <name>substrate</name>
    </ligand>
</feature>
<evidence type="ECO:0000256" key="2">
    <source>
        <dbReference type="ARBA" id="ARBA00001933"/>
    </source>
</evidence>
<comment type="cofactor">
    <cofactor evidence="2 7 8">
        <name>pyridoxal 5'-phosphate</name>
        <dbReference type="ChEBI" id="CHEBI:597326"/>
    </cofactor>
</comment>
<accession>A0A843YY76</accession>
<dbReference type="InterPro" id="IPR001608">
    <property type="entry name" value="Ala_racemase_N"/>
</dbReference>
<dbReference type="OrthoDB" id="9813814at2"/>
<dbReference type="UniPathway" id="UPA00042">
    <property type="reaction ID" value="UER00497"/>
</dbReference>
<dbReference type="InterPro" id="IPR020622">
    <property type="entry name" value="Ala_racemase_pyridoxalP-BS"/>
</dbReference>
<proteinExistence type="inferred from homology"/>
<evidence type="ECO:0000256" key="3">
    <source>
        <dbReference type="ARBA" id="ARBA00007880"/>
    </source>
</evidence>